<evidence type="ECO:0000313" key="3">
    <source>
        <dbReference type="EMBL" id="GGA30944.1"/>
    </source>
</evidence>
<evidence type="ECO:0000256" key="1">
    <source>
        <dbReference type="SAM" id="Phobius"/>
    </source>
</evidence>
<feature type="transmembrane region" description="Helical" evidence="1">
    <location>
        <begin position="30"/>
        <end position="51"/>
    </location>
</feature>
<keyword evidence="4" id="KW-1185">Reference proteome</keyword>
<protein>
    <submittedName>
        <fullName evidence="3">Peptide ABC transporter permease</fullName>
    </submittedName>
</protein>
<dbReference type="InterPro" id="IPR000620">
    <property type="entry name" value="EamA_dom"/>
</dbReference>
<dbReference type="AlphaFoldDB" id="A0A916R691"/>
<keyword evidence="1" id="KW-1133">Transmembrane helix</keyword>
<proteinExistence type="predicted"/>
<feature type="transmembrane region" description="Helical" evidence="1">
    <location>
        <begin position="232"/>
        <end position="254"/>
    </location>
</feature>
<comment type="caution">
    <text evidence="3">The sequence shown here is derived from an EMBL/GenBank/DDBJ whole genome shotgun (WGS) entry which is preliminary data.</text>
</comment>
<dbReference type="Gene3D" id="1.10.3730.20">
    <property type="match status" value="2"/>
</dbReference>
<evidence type="ECO:0000259" key="2">
    <source>
        <dbReference type="Pfam" id="PF00892"/>
    </source>
</evidence>
<dbReference type="GO" id="GO:0016020">
    <property type="term" value="C:membrane"/>
    <property type="evidence" value="ECO:0007669"/>
    <property type="project" value="InterPro"/>
</dbReference>
<dbReference type="InterPro" id="IPR037185">
    <property type="entry name" value="EmrE-like"/>
</dbReference>
<keyword evidence="1" id="KW-0812">Transmembrane</keyword>
<keyword evidence="1" id="KW-0472">Membrane</keyword>
<feature type="transmembrane region" description="Helical" evidence="1">
    <location>
        <begin position="172"/>
        <end position="193"/>
    </location>
</feature>
<dbReference type="SUPFAM" id="SSF103481">
    <property type="entry name" value="Multidrug resistance efflux transporter EmrE"/>
    <property type="match status" value="2"/>
</dbReference>
<evidence type="ECO:0000313" key="4">
    <source>
        <dbReference type="Proteomes" id="UP000628017"/>
    </source>
</evidence>
<dbReference type="EMBL" id="BMKA01000008">
    <property type="protein sequence ID" value="GGA30944.1"/>
    <property type="molecule type" value="Genomic_DNA"/>
</dbReference>
<feature type="transmembrane region" description="Helical" evidence="1">
    <location>
        <begin position="261"/>
        <end position="277"/>
    </location>
</feature>
<name>A0A916R691_9RHOB</name>
<reference evidence="3" key="2">
    <citation type="submission" date="2020-09" db="EMBL/GenBank/DDBJ databases">
        <authorList>
            <person name="Sun Q."/>
            <person name="Zhou Y."/>
        </authorList>
    </citation>
    <scope>NUCLEOTIDE SEQUENCE</scope>
    <source>
        <strain evidence="3">CGMCC 1.15880</strain>
    </source>
</reference>
<dbReference type="Proteomes" id="UP000628017">
    <property type="component" value="Unassembled WGS sequence"/>
</dbReference>
<feature type="transmembrane region" description="Helical" evidence="1">
    <location>
        <begin position="98"/>
        <end position="131"/>
    </location>
</feature>
<dbReference type="RefSeq" id="WP_188678393.1">
    <property type="nucleotide sequence ID" value="NZ_BMKA01000008.1"/>
</dbReference>
<feature type="transmembrane region" description="Helical" evidence="1">
    <location>
        <begin position="58"/>
        <end position="78"/>
    </location>
</feature>
<feature type="transmembrane region" description="Helical" evidence="1">
    <location>
        <begin position="205"/>
        <end position="226"/>
    </location>
</feature>
<sequence>MSVAVFAAVLFAALLHASWNAIIKFGENKFQGMVLLSIAHGLIGLVMIAVFPAPAPEAWWLLAGSVLFHLIYKSFLTIAYMRGDLSRVYPIARGTAPMIVLGVSLLILPDVVSATQIGGILLVGLGIVLMAKGVFTHGEERALIPYALMAAVGTAGYSLFDGMGARASGHASGFVGWLFFLDAFLFTIGGLAIRGRAVLPRSPRVWALGMIAGLASVVAYWIAVWAMTVAPIALVTALREVSVLFAVLIGVLFFKDKADTGKLLAALVIVLGVIAIRF</sequence>
<reference evidence="3" key="1">
    <citation type="journal article" date="2014" name="Int. J. Syst. Evol. Microbiol.">
        <title>Complete genome sequence of Corynebacterium casei LMG S-19264T (=DSM 44701T), isolated from a smear-ripened cheese.</title>
        <authorList>
            <consortium name="US DOE Joint Genome Institute (JGI-PGF)"/>
            <person name="Walter F."/>
            <person name="Albersmeier A."/>
            <person name="Kalinowski J."/>
            <person name="Ruckert C."/>
        </authorList>
    </citation>
    <scope>NUCLEOTIDE SEQUENCE</scope>
    <source>
        <strain evidence="3">CGMCC 1.15880</strain>
    </source>
</reference>
<dbReference type="Pfam" id="PF00892">
    <property type="entry name" value="EamA"/>
    <property type="match status" value="1"/>
</dbReference>
<feature type="domain" description="EamA" evidence="2">
    <location>
        <begin position="145"/>
        <end position="276"/>
    </location>
</feature>
<gene>
    <name evidence="3" type="ORF">GCM10011498_35150</name>
</gene>
<feature type="transmembrane region" description="Helical" evidence="1">
    <location>
        <begin position="143"/>
        <end position="160"/>
    </location>
</feature>
<organism evidence="3 4">
    <name type="scientific">Neptunicoccus cionae</name>
    <dbReference type="NCBI Taxonomy" id="2035344"/>
    <lineage>
        <taxon>Bacteria</taxon>
        <taxon>Pseudomonadati</taxon>
        <taxon>Pseudomonadota</taxon>
        <taxon>Alphaproteobacteria</taxon>
        <taxon>Rhodobacterales</taxon>
        <taxon>Paracoccaceae</taxon>
        <taxon>Neptunicoccus</taxon>
    </lineage>
</organism>
<accession>A0A916R691</accession>